<dbReference type="RefSeq" id="WP_233371144.1">
    <property type="nucleotide sequence ID" value="NZ_JAJTWU010000002.1"/>
</dbReference>
<evidence type="ECO:0000313" key="1">
    <source>
        <dbReference type="EMBL" id="MCE4554238.1"/>
    </source>
</evidence>
<keyword evidence="2" id="KW-1185">Reference proteome</keyword>
<organism evidence="1 2">
    <name type="scientific">Pelomonas cellulosilytica</name>
    <dbReference type="NCBI Taxonomy" id="2906762"/>
    <lineage>
        <taxon>Bacteria</taxon>
        <taxon>Pseudomonadati</taxon>
        <taxon>Pseudomonadota</taxon>
        <taxon>Betaproteobacteria</taxon>
        <taxon>Burkholderiales</taxon>
        <taxon>Sphaerotilaceae</taxon>
        <taxon>Roseateles</taxon>
    </lineage>
</organism>
<keyword evidence="1" id="KW-0238">DNA-binding</keyword>
<dbReference type="GO" id="GO:0003677">
    <property type="term" value="F:DNA binding"/>
    <property type="evidence" value="ECO:0007669"/>
    <property type="project" value="UniProtKB-KW"/>
</dbReference>
<dbReference type="InterPro" id="IPR026365">
    <property type="entry name" value="BcepMu_gp16"/>
</dbReference>
<evidence type="ECO:0000313" key="2">
    <source>
        <dbReference type="Proteomes" id="UP001200741"/>
    </source>
</evidence>
<gene>
    <name evidence="1" type="ORF">LXT13_07220</name>
</gene>
<accession>A0ABS8XSS6</accession>
<comment type="caution">
    <text evidence="1">The sequence shown here is derived from an EMBL/GenBank/DDBJ whole genome shotgun (WGS) entry which is preliminary data.</text>
</comment>
<dbReference type="Proteomes" id="UP001200741">
    <property type="component" value="Unassembled WGS sequence"/>
</dbReference>
<sequence>MINSTALQPDPLALDAVRRRFYSQGKTVTDWAREHGFDVHLVYGVLNGRLRARRGESHRIAVALGLKAVEDSVHSATVDATNSTEASMKP</sequence>
<reference evidence="1 2" key="1">
    <citation type="submission" date="2021-12" db="EMBL/GenBank/DDBJ databases">
        <title>Genome seq of P8.</title>
        <authorList>
            <person name="Seo T."/>
        </authorList>
    </citation>
    <scope>NUCLEOTIDE SEQUENCE [LARGE SCALE GENOMIC DNA]</scope>
    <source>
        <strain evidence="1 2">P8</strain>
    </source>
</reference>
<protein>
    <submittedName>
        <fullName evidence="1">DNA-binding protein</fullName>
    </submittedName>
</protein>
<name>A0ABS8XSS6_9BURK</name>
<dbReference type="NCBIfam" id="TIGR04111">
    <property type="entry name" value="BcepMu_gp16"/>
    <property type="match status" value="1"/>
</dbReference>
<dbReference type="EMBL" id="JAJTWU010000002">
    <property type="protein sequence ID" value="MCE4554238.1"/>
    <property type="molecule type" value="Genomic_DNA"/>
</dbReference>
<proteinExistence type="predicted"/>